<feature type="region of interest" description="Disordered" evidence="1">
    <location>
        <begin position="1"/>
        <end position="21"/>
    </location>
</feature>
<gene>
    <name evidence="2" type="ORF">AVW11_09945</name>
</gene>
<evidence type="ECO:0000313" key="3">
    <source>
        <dbReference type="Proteomes" id="UP000187151"/>
    </source>
</evidence>
<protein>
    <submittedName>
        <fullName evidence="2">Uncharacterized protein</fullName>
    </submittedName>
</protein>
<feature type="compositionally biased region" description="Low complexity" evidence="1">
    <location>
        <begin position="43"/>
        <end position="57"/>
    </location>
</feature>
<comment type="caution">
    <text evidence="2">The sequence shown here is derived from an EMBL/GenBank/DDBJ whole genome shotgun (WGS) entry which is preliminary data.</text>
</comment>
<sequence>MASKRAGRSPTDTSVDEADRAKSPWIDFRKVIDEMFGLLEGVRPAGGASGPGAASRRAPADGGGAR</sequence>
<organism evidence="2 3">
    <name type="scientific">Streptomyces amritsarensis</name>
    <dbReference type="NCBI Taxonomy" id="681158"/>
    <lineage>
        <taxon>Bacteria</taxon>
        <taxon>Bacillati</taxon>
        <taxon>Actinomycetota</taxon>
        <taxon>Actinomycetes</taxon>
        <taxon>Kitasatosporales</taxon>
        <taxon>Streptomycetaceae</taxon>
        <taxon>Streptomyces</taxon>
    </lineage>
</organism>
<dbReference type="EMBL" id="MQUR01000016">
    <property type="protein sequence ID" value="OLZ69598.1"/>
    <property type="molecule type" value="Genomic_DNA"/>
</dbReference>
<feature type="region of interest" description="Disordered" evidence="1">
    <location>
        <begin position="43"/>
        <end position="66"/>
    </location>
</feature>
<reference evidence="2 3" key="1">
    <citation type="submission" date="2016-01" db="EMBL/GenBank/DDBJ databases">
        <title>Streptomyces amritsarensis strain MTCC 11845 genome sequencing and assembly.</title>
        <authorList>
            <person name="Sharma D."/>
            <person name="Nair G.R."/>
            <person name="Kaur G."/>
            <person name="Manhas R.K."/>
            <person name="Mayilraj S."/>
        </authorList>
    </citation>
    <scope>NUCLEOTIDE SEQUENCE [LARGE SCALE GENOMIC DNA]</scope>
    <source>
        <strain evidence="2 3">MTCC 11845</strain>
    </source>
</reference>
<dbReference type="Proteomes" id="UP000187151">
    <property type="component" value="Unassembled WGS sequence"/>
</dbReference>
<keyword evidence="3" id="KW-1185">Reference proteome</keyword>
<evidence type="ECO:0000313" key="2">
    <source>
        <dbReference type="EMBL" id="OLZ69598.1"/>
    </source>
</evidence>
<name>A0ABX3G576_9ACTN</name>
<proteinExistence type="predicted"/>
<accession>A0ABX3G576</accession>
<evidence type="ECO:0000256" key="1">
    <source>
        <dbReference type="SAM" id="MobiDB-lite"/>
    </source>
</evidence>